<dbReference type="Proteomes" id="UP000075902">
    <property type="component" value="Unassembled WGS sequence"/>
</dbReference>
<evidence type="ECO:0000313" key="3">
    <source>
        <dbReference type="Proteomes" id="UP000075902"/>
    </source>
</evidence>
<name>A0A182TG34_9DIPT</name>
<proteinExistence type="predicted"/>
<dbReference type="VEuPathDB" id="VectorBase:AMEC001694"/>
<sequence>MTLSSFHDAHRRFVVLLQYCLTSSVAWRRLCTGDSGTKPPESVRNTASSLQFQWHTNRTWDVSSSSSSSSSSGNNNRGNRVEEWEPGVMAHVNVVNLFDLRFSCEGRR</sequence>
<evidence type="ECO:0000256" key="1">
    <source>
        <dbReference type="SAM" id="MobiDB-lite"/>
    </source>
</evidence>
<reference evidence="3" key="1">
    <citation type="submission" date="2014-01" db="EMBL/GenBank/DDBJ databases">
        <title>The Genome Sequence of Anopheles melas CM1001059_A (V2).</title>
        <authorList>
            <consortium name="The Broad Institute Genomics Platform"/>
            <person name="Neafsey D.E."/>
            <person name="Besansky N."/>
            <person name="Howell P."/>
            <person name="Walton C."/>
            <person name="Young S.K."/>
            <person name="Zeng Q."/>
            <person name="Gargeya S."/>
            <person name="Fitzgerald M."/>
            <person name="Haas B."/>
            <person name="Abouelleil A."/>
            <person name="Allen A.W."/>
            <person name="Alvarado L."/>
            <person name="Arachchi H.M."/>
            <person name="Berlin A.M."/>
            <person name="Chapman S.B."/>
            <person name="Gainer-Dewar J."/>
            <person name="Goldberg J."/>
            <person name="Griggs A."/>
            <person name="Gujja S."/>
            <person name="Hansen M."/>
            <person name="Howarth C."/>
            <person name="Imamovic A."/>
            <person name="Ireland A."/>
            <person name="Larimer J."/>
            <person name="McCowan C."/>
            <person name="Murphy C."/>
            <person name="Pearson M."/>
            <person name="Poon T.W."/>
            <person name="Priest M."/>
            <person name="Roberts A."/>
            <person name="Saif S."/>
            <person name="Shea T."/>
            <person name="Sisk P."/>
            <person name="Sykes S."/>
            <person name="Wortman J."/>
            <person name="Nusbaum C."/>
            <person name="Birren B."/>
        </authorList>
    </citation>
    <scope>NUCLEOTIDE SEQUENCE [LARGE SCALE GENOMIC DNA]</scope>
    <source>
        <strain evidence="3">CM1001059</strain>
    </source>
</reference>
<dbReference type="EnsemblMetazoa" id="AMEC001694-RA">
    <property type="protein sequence ID" value="AMEC001694-PA"/>
    <property type="gene ID" value="AMEC001694"/>
</dbReference>
<feature type="region of interest" description="Disordered" evidence="1">
    <location>
        <begin position="60"/>
        <end position="83"/>
    </location>
</feature>
<dbReference type="AlphaFoldDB" id="A0A182TG34"/>
<keyword evidence="3" id="KW-1185">Reference proteome</keyword>
<evidence type="ECO:0000313" key="2">
    <source>
        <dbReference type="EnsemblMetazoa" id="AMEC001694-PA"/>
    </source>
</evidence>
<organism evidence="2 3">
    <name type="scientific">Anopheles melas</name>
    <dbReference type="NCBI Taxonomy" id="34690"/>
    <lineage>
        <taxon>Eukaryota</taxon>
        <taxon>Metazoa</taxon>
        <taxon>Ecdysozoa</taxon>
        <taxon>Arthropoda</taxon>
        <taxon>Hexapoda</taxon>
        <taxon>Insecta</taxon>
        <taxon>Pterygota</taxon>
        <taxon>Neoptera</taxon>
        <taxon>Endopterygota</taxon>
        <taxon>Diptera</taxon>
        <taxon>Nematocera</taxon>
        <taxon>Culicoidea</taxon>
        <taxon>Culicidae</taxon>
        <taxon>Anophelinae</taxon>
        <taxon>Anopheles</taxon>
    </lineage>
</organism>
<protein>
    <submittedName>
        <fullName evidence="2">Uncharacterized protein</fullName>
    </submittedName>
</protein>
<feature type="compositionally biased region" description="Low complexity" evidence="1">
    <location>
        <begin position="63"/>
        <end position="72"/>
    </location>
</feature>
<reference evidence="2" key="2">
    <citation type="submission" date="2020-05" db="UniProtKB">
        <authorList>
            <consortium name="EnsemblMetazoa"/>
        </authorList>
    </citation>
    <scope>IDENTIFICATION</scope>
    <source>
        <strain evidence="2">CM1001059</strain>
    </source>
</reference>
<accession>A0A182TG34</accession>